<accession>A0A6P5JKY5</accession>
<gene>
    <name evidence="3" type="primary">LOC110202855</name>
</gene>
<dbReference type="InterPro" id="IPR040721">
    <property type="entry name" value="DUF5520"/>
</dbReference>
<dbReference type="Proteomes" id="UP000515140">
    <property type="component" value="Unplaced"/>
</dbReference>
<evidence type="ECO:0000313" key="2">
    <source>
        <dbReference type="Proteomes" id="UP000515140"/>
    </source>
</evidence>
<feature type="region of interest" description="Disordered" evidence="1">
    <location>
        <begin position="20"/>
        <end position="43"/>
    </location>
</feature>
<evidence type="ECO:0000256" key="1">
    <source>
        <dbReference type="SAM" id="MobiDB-lite"/>
    </source>
</evidence>
<dbReference type="RefSeq" id="XP_020834870.1">
    <property type="nucleotide sequence ID" value="XM_020979211.1"/>
</dbReference>
<evidence type="ECO:0000313" key="3">
    <source>
        <dbReference type="RefSeq" id="XP_020834870.1"/>
    </source>
</evidence>
<sequence>MQLNAERSVAECLPKEKKFFQDSKIPPHTETSTSGGSHLDSELQSSCQSAEDSKWLTLSAQEQLTWVKNIQDPRIARGLRSPLEKKILNLGGTHSRAAQRLLAKKCQEENKAICKLKSESLDYWLSQAMIYYSKRHDEIMEEYQRSISEQVPGLYKEPEVIKEEKIWAPKKWDYLVNERELKQIEKHIYRAKHARNLRNKTYILYPHDSPRKTFPPRIWTAESKEDNDIQKTREQMRESVAKQIKDHQKRMIYGRKVMQSHKERRFYSIPIDIPPVPKLEVKKEQIKFYEWVTAYPLLQPRHGKQLEIYILIEKSKLKGEEQEEESRTKLPTGSVFLKIPPFLKSQIDKMKAY</sequence>
<reference evidence="3" key="1">
    <citation type="submission" date="2025-08" db="UniProtKB">
        <authorList>
            <consortium name="RefSeq"/>
        </authorList>
    </citation>
    <scope>IDENTIFICATION</scope>
    <source>
        <tissue evidence="3">Spleen</tissue>
    </source>
</reference>
<dbReference type="GeneID" id="110202855"/>
<organism evidence="2 3">
    <name type="scientific">Phascolarctos cinereus</name>
    <name type="common">Koala</name>
    <dbReference type="NCBI Taxonomy" id="38626"/>
    <lineage>
        <taxon>Eukaryota</taxon>
        <taxon>Metazoa</taxon>
        <taxon>Chordata</taxon>
        <taxon>Craniata</taxon>
        <taxon>Vertebrata</taxon>
        <taxon>Euteleostomi</taxon>
        <taxon>Mammalia</taxon>
        <taxon>Metatheria</taxon>
        <taxon>Diprotodontia</taxon>
        <taxon>Phascolarctidae</taxon>
        <taxon>Phascolarctos</taxon>
    </lineage>
</organism>
<protein>
    <submittedName>
        <fullName evidence="3">Uncharacterized protein LOC110202855</fullName>
    </submittedName>
</protein>
<dbReference type="PANTHER" id="PTHR41403:SF4">
    <property type="entry name" value="SIMILAR TO RIKEN CDNA 1700022C21"/>
    <property type="match status" value="1"/>
</dbReference>
<proteinExistence type="predicted"/>
<keyword evidence="2" id="KW-1185">Reference proteome</keyword>
<dbReference type="OMA" id="QIEKHIY"/>
<dbReference type="InterPro" id="IPR040005">
    <property type="entry name" value="Polr1has"/>
</dbReference>
<dbReference type="Pfam" id="PF17658">
    <property type="entry name" value="DUF5520"/>
    <property type="match status" value="1"/>
</dbReference>
<name>A0A6P5JKY5_PHACI</name>
<dbReference type="AlphaFoldDB" id="A0A6P5JKY5"/>
<dbReference type="InParanoid" id="A0A6P5JKY5"/>
<dbReference type="PANTHER" id="PTHR41403">
    <property type="entry name" value="RCG43477-RELATED"/>
    <property type="match status" value="1"/>
</dbReference>
<feature type="compositionally biased region" description="Polar residues" evidence="1">
    <location>
        <begin position="29"/>
        <end position="43"/>
    </location>
</feature>
<dbReference type="KEGG" id="pcw:110202855"/>